<protein>
    <submittedName>
        <fullName evidence="2">Uncharacterized protein</fullName>
    </submittedName>
</protein>
<dbReference type="GeneID" id="93585823"/>
<dbReference type="VEuPathDB" id="FungiDB:DFL_003512"/>
<feature type="signal peptide" evidence="1">
    <location>
        <begin position="1"/>
        <end position="24"/>
    </location>
</feature>
<dbReference type="OrthoDB" id="5300942at2759"/>
<gene>
    <name evidence="2" type="ORF">DFL_003512</name>
</gene>
<evidence type="ECO:0000313" key="2">
    <source>
        <dbReference type="EMBL" id="RVD85181.1"/>
    </source>
</evidence>
<dbReference type="Proteomes" id="UP000283090">
    <property type="component" value="Unassembled WGS sequence"/>
</dbReference>
<keyword evidence="3" id="KW-1185">Reference proteome</keyword>
<sequence>MYFIKQTLAATIFVFSLQTTLVAGQSASLVRSYIRSERKLAENLGPLVDNLDYHLETEQWAPVFRKVVTGVEALARGIRFAESRFGDKLPRFDGDDTKEIEKDFLSFADEAVDALATLTRKTRPAMHVKAEEGAFQDALEPFKSLDKSLKTYLSKLLDTIPSASESVVVSMQLLQDSAGGLVLIFQNTVGTGESIVVDNHRGSGSVKIIIE</sequence>
<dbReference type="AlphaFoldDB" id="A0A437A231"/>
<keyword evidence="1" id="KW-0732">Signal</keyword>
<comment type="caution">
    <text evidence="2">The sequence shown here is derived from an EMBL/GenBank/DDBJ whole genome shotgun (WGS) entry which is preliminary data.</text>
</comment>
<reference evidence="2 3" key="1">
    <citation type="submission" date="2019-01" db="EMBL/GenBank/DDBJ databases">
        <title>Intercellular communication is required for trap formation in the nematode-trapping fungus Duddingtonia flagrans.</title>
        <authorList>
            <person name="Youssar L."/>
            <person name="Wernet V."/>
            <person name="Hensel N."/>
            <person name="Hildebrandt H.-G."/>
            <person name="Fischer R."/>
        </authorList>
    </citation>
    <scope>NUCLEOTIDE SEQUENCE [LARGE SCALE GENOMIC DNA]</scope>
    <source>
        <strain evidence="2 3">CBS H-5679</strain>
    </source>
</reference>
<evidence type="ECO:0000256" key="1">
    <source>
        <dbReference type="SAM" id="SignalP"/>
    </source>
</evidence>
<accession>A0A437A231</accession>
<proteinExistence type="predicted"/>
<dbReference type="EMBL" id="SAEB01000006">
    <property type="protein sequence ID" value="RVD85181.1"/>
    <property type="molecule type" value="Genomic_DNA"/>
</dbReference>
<organism evidence="2 3">
    <name type="scientific">Arthrobotrys flagrans</name>
    <name type="common">Nematode-trapping fungus</name>
    <name type="synonym">Trichothecium flagrans</name>
    <dbReference type="NCBI Taxonomy" id="97331"/>
    <lineage>
        <taxon>Eukaryota</taxon>
        <taxon>Fungi</taxon>
        <taxon>Dikarya</taxon>
        <taxon>Ascomycota</taxon>
        <taxon>Pezizomycotina</taxon>
        <taxon>Orbiliomycetes</taxon>
        <taxon>Orbiliales</taxon>
        <taxon>Orbiliaceae</taxon>
        <taxon>Arthrobotrys</taxon>
    </lineage>
</organism>
<dbReference type="RefSeq" id="XP_067490725.1">
    <property type="nucleotide sequence ID" value="XM_067632459.1"/>
</dbReference>
<name>A0A437A231_ARTFL</name>
<feature type="chain" id="PRO_5019379227" evidence="1">
    <location>
        <begin position="25"/>
        <end position="211"/>
    </location>
</feature>
<evidence type="ECO:0000313" key="3">
    <source>
        <dbReference type="Proteomes" id="UP000283090"/>
    </source>
</evidence>